<feature type="region of interest" description="Disordered" evidence="7">
    <location>
        <begin position="167"/>
        <end position="198"/>
    </location>
</feature>
<name>W3VWG6_MOEAP</name>
<evidence type="ECO:0000256" key="7">
    <source>
        <dbReference type="SAM" id="MobiDB-lite"/>
    </source>
</evidence>
<dbReference type="HOGENOM" id="CLU_305249_0_0_1"/>
<dbReference type="Pfam" id="PF00320">
    <property type="entry name" value="GATA"/>
    <property type="match status" value="1"/>
</dbReference>
<feature type="region of interest" description="Disordered" evidence="7">
    <location>
        <begin position="887"/>
        <end position="972"/>
    </location>
</feature>
<keyword evidence="3" id="KW-0862">Zinc</keyword>
<dbReference type="SMART" id="SM00401">
    <property type="entry name" value="ZnF_GATA"/>
    <property type="match status" value="1"/>
</dbReference>
<dbReference type="Gene3D" id="3.30.50.10">
    <property type="entry name" value="Erythroid Transcription Factor GATA-1, subunit A"/>
    <property type="match status" value="1"/>
</dbReference>
<keyword evidence="2 6" id="KW-0863">Zinc-finger</keyword>
<protein>
    <recommendedName>
        <fullName evidence="8">GATA-type domain-containing protein</fullName>
    </recommendedName>
</protein>
<feature type="compositionally biased region" description="Basic and acidic residues" evidence="7">
    <location>
        <begin position="690"/>
        <end position="702"/>
    </location>
</feature>
<evidence type="ECO:0000256" key="2">
    <source>
        <dbReference type="ARBA" id="ARBA00022771"/>
    </source>
</evidence>
<feature type="compositionally biased region" description="Low complexity" evidence="7">
    <location>
        <begin position="287"/>
        <end position="304"/>
    </location>
</feature>
<keyword evidence="10" id="KW-1185">Reference proteome</keyword>
<dbReference type="GO" id="GO:0008270">
    <property type="term" value="F:zinc ion binding"/>
    <property type="evidence" value="ECO:0007669"/>
    <property type="project" value="UniProtKB-KW"/>
</dbReference>
<sequence length="972" mass="106975">MREPYYRIARLSSGPYQLSEHILPPRHLLSHQAFLTTLSVRCFSRAVLQGPPIAASSRVSAASLHQLLHCAIIRSLRHRSDNLGCTSVTPPSIDLVDLIKTNGSPCTLELPASPLSPSLHPANPSDQSSLGSSSIFLYFARSLRCLRSRCSQSDFILASGIEQLPAQRSLRSDRTASHDTSAPRARSIAPSGNSAAEQPSVHLITMQQRTEAARVTLPPLTALTSSIIPDQRRHLRSPKNVVPNDLGIFDRPGSSHEDETLRADLKAPSAGASFFRPLSDRRHPADNIATSASQSISNSSYPPTSDRPLSHSSAPEPPSSRGAHQFQVPPPSMLHTSRAPLDSGRPRAYSSPHRHKLPSQERRSSLAADHSDLDRLLDGLIYVQDINRRLGLSTGRPPSPSILRSSEALRMLRNNIQAELECMAEFSQSRAQSVAQHLEIPFPSSTTSSARRDGSSHQGAPAMTRPIDPRPPWDASWPAVDPAERPTSSLGRLTLEDQRRGIAYRHPLPEREVEFEDEPSELRASGLSMHANHMIHHDPTLRSISRSASFEQPRAVQRRQADHIHYDHSTFPDPSRPGMEYRSPHDHSIQHAYAHGGPTYLPHAQEARQQQQLELLDRRRLTGKGMKRVRKRKNEHHQECLGCQAKETPEWRKGPMGPRTLCNACGLLYAKISKRKLQEAEAAAKATGRTAEEIVREREESPGAKQASLEALRAELNVANGARQRASTASFPATSTGVPYGYHLEPAATHTSDPYTGPSESTRPTSPGHARLAQPLLDVQPSRPPQDYDLAFSHERRSLHHGSLVLSSVDPNGTADLRDLRPVSSSGMRARPAAQVPLDAPRRWADDSYVGTASAAPHAPENVDRFVHPQSTLTRGGYPKEGVRVASDHSAFRDSSPPLLSSSSSSVAFRRGSSAAMLEDRMYGPFSTTAADQRERRHESPSFVTSSPSPPQRYTRQLPPQPLSVRRHHPYL</sequence>
<reference evidence="9 10" key="1">
    <citation type="journal article" date="2014" name="Genome Announc.">
        <title>Genome sequence of the basidiomycetous fungus Pseudozyma aphidis DSM70725, an efficient producer of biosurfactant mannosylerythritol lipids.</title>
        <authorList>
            <person name="Lorenz S."/>
            <person name="Guenther M."/>
            <person name="Grumaz C."/>
            <person name="Rupp S."/>
            <person name="Zibek S."/>
            <person name="Sohn K."/>
        </authorList>
    </citation>
    <scope>NUCLEOTIDE SEQUENCE [LARGE SCALE GENOMIC DNA]</scope>
    <source>
        <strain evidence="10">ATCC 32657 / CBS 517.83 / DSM 70725 / JCM 10318 / NBRC 10182 / NRRL Y-7954 / St-0401</strain>
    </source>
</reference>
<evidence type="ECO:0000313" key="10">
    <source>
        <dbReference type="Proteomes" id="UP000019462"/>
    </source>
</evidence>
<proteinExistence type="predicted"/>
<evidence type="ECO:0000256" key="1">
    <source>
        <dbReference type="ARBA" id="ARBA00022723"/>
    </source>
</evidence>
<dbReference type="OrthoDB" id="2162994at2759"/>
<dbReference type="PANTHER" id="PTHR47172:SF24">
    <property type="entry name" value="GATA ZINC FINGER DOMAIN-CONTAINING PROTEIN 14-RELATED"/>
    <property type="match status" value="1"/>
</dbReference>
<feature type="region of interest" description="Disordered" evidence="7">
    <location>
        <begin position="443"/>
        <end position="498"/>
    </location>
</feature>
<evidence type="ECO:0000313" key="9">
    <source>
        <dbReference type="EMBL" id="ETS65116.1"/>
    </source>
</evidence>
<dbReference type="CDD" id="cd00202">
    <property type="entry name" value="ZnF_GATA"/>
    <property type="match status" value="1"/>
</dbReference>
<evidence type="ECO:0000256" key="6">
    <source>
        <dbReference type="PROSITE-ProRule" id="PRU00094"/>
    </source>
</evidence>
<feature type="region of interest" description="Disordered" evidence="7">
    <location>
        <begin position="741"/>
        <end position="770"/>
    </location>
</feature>
<accession>W3VWG6</accession>
<evidence type="ECO:0000259" key="8">
    <source>
        <dbReference type="PROSITE" id="PS50114"/>
    </source>
</evidence>
<organism evidence="9 10">
    <name type="scientific">Moesziomyces aphidis</name>
    <name type="common">Pseudozyma aphidis</name>
    <dbReference type="NCBI Taxonomy" id="84754"/>
    <lineage>
        <taxon>Eukaryota</taxon>
        <taxon>Fungi</taxon>
        <taxon>Dikarya</taxon>
        <taxon>Basidiomycota</taxon>
        <taxon>Ustilaginomycotina</taxon>
        <taxon>Ustilaginomycetes</taxon>
        <taxon>Ustilaginales</taxon>
        <taxon>Ustilaginaceae</taxon>
        <taxon>Moesziomyces</taxon>
    </lineage>
</organism>
<keyword evidence="5" id="KW-0804">Transcription</keyword>
<feature type="region of interest" description="Disordered" evidence="7">
    <location>
        <begin position="274"/>
        <end position="368"/>
    </location>
</feature>
<feature type="compositionally biased region" description="Low complexity" evidence="7">
    <location>
        <begin position="895"/>
        <end position="906"/>
    </location>
</feature>
<dbReference type="InterPro" id="IPR013088">
    <property type="entry name" value="Znf_NHR/GATA"/>
</dbReference>
<dbReference type="PROSITE" id="PS50114">
    <property type="entry name" value="GATA_ZN_FINGER_2"/>
    <property type="match status" value="1"/>
</dbReference>
<feature type="region of interest" description="Disordered" evidence="7">
    <location>
        <begin position="805"/>
        <end position="835"/>
    </location>
</feature>
<evidence type="ECO:0000256" key="3">
    <source>
        <dbReference type="ARBA" id="ARBA00022833"/>
    </source>
</evidence>
<keyword evidence="4" id="KW-0805">Transcription regulation</keyword>
<gene>
    <name evidence="9" type="ORF">PaG_00574</name>
</gene>
<feature type="region of interest" description="Disordered" evidence="7">
    <location>
        <begin position="228"/>
        <end position="260"/>
    </location>
</feature>
<dbReference type="Proteomes" id="UP000019462">
    <property type="component" value="Unassembled WGS sequence"/>
</dbReference>
<dbReference type="EMBL" id="AWNI01000003">
    <property type="protein sequence ID" value="ETS65116.1"/>
    <property type="molecule type" value="Genomic_DNA"/>
</dbReference>
<feature type="domain" description="GATA-type" evidence="8">
    <location>
        <begin position="634"/>
        <end position="669"/>
    </location>
</feature>
<dbReference type="GO" id="GO:0043565">
    <property type="term" value="F:sequence-specific DNA binding"/>
    <property type="evidence" value="ECO:0007669"/>
    <property type="project" value="InterPro"/>
</dbReference>
<evidence type="ECO:0000256" key="4">
    <source>
        <dbReference type="ARBA" id="ARBA00023015"/>
    </source>
</evidence>
<dbReference type="InterPro" id="IPR000679">
    <property type="entry name" value="Znf_GATA"/>
</dbReference>
<feature type="compositionally biased region" description="Basic and acidic residues" evidence="7">
    <location>
        <begin position="358"/>
        <end position="368"/>
    </location>
</feature>
<dbReference type="AlphaFoldDB" id="W3VWG6"/>
<dbReference type="PANTHER" id="PTHR47172">
    <property type="entry name" value="OS01G0976800 PROTEIN"/>
    <property type="match status" value="1"/>
</dbReference>
<comment type="caution">
    <text evidence="9">The sequence shown here is derived from an EMBL/GenBank/DDBJ whole genome shotgun (WGS) entry which is preliminary data.</text>
</comment>
<keyword evidence="1" id="KW-0479">Metal-binding</keyword>
<dbReference type="GO" id="GO:0006355">
    <property type="term" value="P:regulation of DNA-templated transcription"/>
    <property type="evidence" value="ECO:0007669"/>
    <property type="project" value="InterPro"/>
</dbReference>
<evidence type="ECO:0000256" key="5">
    <source>
        <dbReference type="ARBA" id="ARBA00023163"/>
    </source>
</evidence>
<feature type="compositionally biased region" description="Polar residues" evidence="7">
    <location>
        <begin position="749"/>
        <end position="765"/>
    </location>
</feature>
<feature type="region of interest" description="Disordered" evidence="7">
    <location>
        <begin position="685"/>
        <end position="707"/>
    </location>
</feature>
<dbReference type="SUPFAM" id="SSF57716">
    <property type="entry name" value="Glucocorticoid receptor-like (DNA-binding domain)"/>
    <property type="match status" value="1"/>
</dbReference>